<dbReference type="Proteomes" id="UP000054302">
    <property type="component" value="Unassembled WGS sequence"/>
</dbReference>
<keyword evidence="6" id="KW-0804">Transcription</keyword>
<feature type="domain" description="Zn(2)-C6 fungal-type" evidence="9">
    <location>
        <begin position="692"/>
        <end position="722"/>
    </location>
</feature>
<evidence type="ECO:0000259" key="9">
    <source>
        <dbReference type="PROSITE" id="PS50048"/>
    </source>
</evidence>
<keyword evidence="7" id="KW-0539">Nucleus</keyword>
<dbReference type="PANTHER" id="PTHR47782">
    <property type="entry name" value="ZN(II)2CYS6 TRANSCRIPTION FACTOR (EUROFUNG)-RELATED"/>
    <property type="match status" value="1"/>
</dbReference>
<feature type="domain" description="Zn(2)-C6 fungal-type" evidence="9">
    <location>
        <begin position="8"/>
        <end position="38"/>
    </location>
</feature>
<dbReference type="VEuPathDB" id="FungiDB:PV10_03526"/>
<evidence type="ECO:0000313" key="11">
    <source>
        <dbReference type="Proteomes" id="UP000054302"/>
    </source>
</evidence>
<dbReference type="EMBL" id="KN847521">
    <property type="protein sequence ID" value="KIV95931.1"/>
    <property type="molecule type" value="Genomic_DNA"/>
</dbReference>
<dbReference type="Pfam" id="PF00172">
    <property type="entry name" value="Zn_clus"/>
    <property type="match status" value="2"/>
</dbReference>
<dbReference type="InterPro" id="IPR007219">
    <property type="entry name" value="XnlR_reg_dom"/>
</dbReference>
<dbReference type="Pfam" id="PF04082">
    <property type="entry name" value="Fungal_trans"/>
    <property type="match status" value="1"/>
</dbReference>
<dbReference type="OrthoDB" id="2399539at2759"/>
<dbReference type="InterPro" id="IPR001138">
    <property type="entry name" value="Zn2Cys6_DnaBD"/>
</dbReference>
<dbReference type="AlphaFoldDB" id="A0A0D1Y5H0"/>
<dbReference type="GO" id="GO:0000981">
    <property type="term" value="F:DNA-binding transcription factor activity, RNA polymerase II-specific"/>
    <property type="evidence" value="ECO:0007669"/>
    <property type="project" value="InterPro"/>
</dbReference>
<evidence type="ECO:0000256" key="6">
    <source>
        <dbReference type="ARBA" id="ARBA00023163"/>
    </source>
</evidence>
<dbReference type="RefSeq" id="XP_016227505.1">
    <property type="nucleotide sequence ID" value="XM_016367987.1"/>
</dbReference>
<dbReference type="Gene3D" id="4.10.240.10">
    <property type="entry name" value="Zn(2)-C6 fungal-type DNA-binding domain"/>
    <property type="match status" value="2"/>
</dbReference>
<feature type="region of interest" description="Disordered" evidence="8">
    <location>
        <begin position="81"/>
        <end position="104"/>
    </location>
</feature>
<accession>A0A0D1Y5H0</accession>
<dbReference type="CDD" id="cd12148">
    <property type="entry name" value="fungal_TF_MHR"/>
    <property type="match status" value="2"/>
</dbReference>
<proteinExistence type="predicted"/>
<reference evidence="10 11" key="1">
    <citation type="submission" date="2015-01" db="EMBL/GenBank/DDBJ databases">
        <title>The Genome Sequence of Exophiala mesophila CBS40295.</title>
        <authorList>
            <consortium name="The Broad Institute Genomics Platform"/>
            <person name="Cuomo C."/>
            <person name="de Hoog S."/>
            <person name="Gorbushina A."/>
            <person name="Stielow B."/>
            <person name="Teixiera M."/>
            <person name="Abouelleil A."/>
            <person name="Chapman S.B."/>
            <person name="Priest M."/>
            <person name="Young S.K."/>
            <person name="Wortman J."/>
            <person name="Nusbaum C."/>
            <person name="Birren B."/>
        </authorList>
    </citation>
    <scope>NUCLEOTIDE SEQUENCE [LARGE SCALE GENOMIC DNA]</scope>
    <source>
        <strain evidence="10 11">CBS 40295</strain>
    </source>
</reference>
<dbReference type="PROSITE" id="PS50048">
    <property type="entry name" value="ZN2_CY6_FUNGAL_2"/>
    <property type="match status" value="2"/>
</dbReference>
<dbReference type="CDD" id="cd14723">
    <property type="entry name" value="ZIP_Ppr1"/>
    <property type="match status" value="1"/>
</dbReference>
<evidence type="ECO:0000256" key="2">
    <source>
        <dbReference type="ARBA" id="ARBA00022723"/>
    </source>
</evidence>
<evidence type="ECO:0000256" key="4">
    <source>
        <dbReference type="ARBA" id="ARBA00023015"/>
    </source>
</evidence>
<dbReference type="SMART" id="SM00066">
    <property type="entry name" value="GAL4"/>
    <property type="match status" value="2"/>
</dbReference>
<evidence type="ECO:0000256" key="5">
    <source>
        <dbReference type="ARBA" id="ARBA00023125"/>
    </source>
</evidence>
<dbReference type="SUPFAM" id="SSF57701">
    <property type="entry name" value="Zn2/Cys6 DNA-binding domain"/>
    <property type="match status" value="2"/>
</dbReference>
<dbReference type="InterPro" id="IPR036864">
    <property type="entry name" value="Zn2-C6_fun-type_DNA-bd_sf"/>
</dbReference>
<dbReference type="SMART" id="SM00906">
    <property type="entry name" value="Fungal_trans"/>
    <property type="match status" value="2"/>
</dbReference>
<gene>
    <name evidence="10" type="ORF">PV10_03526</name>
</gene>
<dbReference type="GeneID" id="27321371"/>
<keyword evidence="2" id="KW-0479">Metal-binding</keyword>
<evidence type="ECO:0000313" key="10">
    <source>
        <dbReference type="EMBL" id="KIV95931.1"/>
    </source>
</evidence>
<keyword evidence="11" id="KW-1185">Reference proteome</keyword>
<dbReference type="GO" id="GO:0006351">
    <property type="term" value="P:DNA-templated transcription"/>
    <property type="evidence" value="ECO:0007669"/>
    <property type="project" value="InterPro"/>
</dbReference>
<dbReference type="GO" id="GO:0043565">
    <property type="term" value="F:sequence-specific DNA binding"/>
    <property type="evidence" value="ECO:0007669"/>
    <property type="project" value="TreeGrafter"/>
</dbReference>
<evidence type="ECO:0000256" key="7">
    <source>
        <dbReference type="ARBA" id="ARBA00023242"/>
    </source>
</evidence>
<evidence type="ECO:0000256" key="3">
    <source>
        <dbReference type="ARBA" id="ARBA00022833"/>
    </source>
</evidence>
<dbReference type="InterPro" id="IPR052202">
    <property type="entry name" value="Yeast_MetPath_Reg"/>
</dbReference>
<comment type="subcellular location">
    <subcellularLocation>
        <location evidence="1">Nucleus</location>
    </subcellularLocation>
</comment>
<organism evidence="10 11">
    <name type="scientific">Exophiala mesophila</name>
    <name type="common">Black yeast-like fungus</name>
    <dbReference type="NCBI Taxonomy" id="212818"/>
    <lineage>
        <taxon>Eukaryota</taxon>
        <taxon>Fungi</taxon>
        <taxon>Dikarya</taxon>
        <taxon>Ascomycota</taxon>
        <taxon>Pezizomycotina</taxon>
        <taxon>Eurotiomycetes</taxon>
        <taxon>Chaetothyriomycetidae</taxon>
        <taxon>Chaetothyriales</taxon>
        <taxon>Herpotrichiellaceae</taxon>
        <taxon>Exophiala</taxon>
    </lineage>
</organism>
<name>A0A0D1Y5H0_EXOME</name>
<dbReference type="GO" id="GO:0045944">
    <property type="term" value="P:positive regulation of transcription by RNA polymerase II"/>
    <property type="evidence" value="ECO:0007669"/>
    <property type="project" value="TreeGrafter"/>
</dbReference>
<dbReference type="PANTHER" id="PTHR47782:SF1">
    <property type="entry name" value="PYRIMIDINE PATHWAY REGULATORY PROTEIN 1"/>
    <property type="match status" value="1"/>
</dbReference>
<protein>
    <recommendedName>
        <fullName evidence="9">Zn(2)-C6 fungal-type domain-containing protein</fullName>
    </recommendedName>
</protein>
<keyword evidence="4" id="KW-0805">Transcription regulation</keyword>
<evidence type="ECO:0000256" key="8">
    <source>
        <dbReference type="SAM" id="MobiDB-lite"/>
    </source>
</evidence>
<keyword evidence="3" id="KW-0862">Zinc</keyword>
<dbReference type="GO" id="GO:0008270">
    <property type="term" value="F:zinc ion binding"/>
    <property type="evidence" value="ECO:0007669"/>
    <property type="project" value="InterPro"/>
</dbReference>
<dbReference type="CDD" id="cd00067">
    <property type="entry name" value="GAL4"/>
    <property type="match status" value="2"/>
</dbReference>
<dbReference type="HOGENOM" id="CLU_263071_0_0_1"/>
<evidence type="ECO:0000256" key="1">
    <source>
        <dbReference type="ARBA" id="ARBA00004123"/>
    </source>
</evidence>
<dbReference type="GO" id="GO:0005634">
    <property type="term" value="C:nucleus"/>
    <property type="evidence" value="ECO:0007669"/>
    <property type="project" value="UniProtKB-SubCell"/>
</dbReference>
<keyword evidence="5" id="KW-0238">DNA-binding</keyword>
<sequence>MRRRQTFACSRCYKKKKRCDAKLPACANCAAAGVQCVSLDRESEHDIPRSLVQYLEQSIAELEIELALLASATTVGQQTILEGDTLDPPSDGLLEPEQTQPSASLSETIAATTLEARQMLSARPVIASLSKLPYLDQLRAEAHLPTPLTHCKGLEDERSKSNVKRSIAAIVPADVARRLFDVYIEKVLPQYPIFQLDDLNEMLEDVYSPLADKHPRSESNLFIVLQILAITAVLSKSSDVERSLSLARSLYEESLSHAGHLNTTSVEALQSFCLVIQLTYVLPACGELVYLVGEAMRIAVELGLHEESAFELTSSQANFRRGLFWVIYTLERSANITGHRCFAIRDEAIKVLVPDQIYSSLGSDSSIAERNLSCFQHAIQCRRLQSEISGVQFCNKPFLAPSYADWVSELETRCKEWKSKAMDNTGDPSDSIDIKASYNDFMLHRPCEANPHPCEESIASCFRAIQKLVAGYWETTLNDSLKFVWHCVHNCFEAGTVLLHLIIHYPRIFKKIGETTIAAALDVTNQVFNVLCLLSSRWPAALRCAEFFDTLKKETLRGFFGVGAIANTNTINLNVLNDMVLHRPGDTQYVKDTNNVDIWGEAFNHWPTSTSNLNDTVDWDMFDFSFSEIEFENMNWAYSTTPTLAIGEFPQNELFPPAQISSSRLTQTSDATKVDFTVDKSYLTKALAQLPPCTKCKRRRTRCDRLLPSCHQCAKSEEECKNYDPVLSQETPRRYLHALVQRLTELINQHEISIKGSSAVSLIQSENALDSADSSVKLSPPPVICTHQNEKSHVPIVHFLFGKASVFSCLSTAASTLSQINKSIDNQTSQLFSTAATHVDHISESTTRAGVELPTEHTARQLAQQYYYSIERHCPNLGSETINSIIDACYAEKERAVETPSWEEAILWLTLAVGCRLSDQKCNQSGKMSRQMFAKATESYAHLISKQHNPSHTWLQLETLVCWYLALDPAAGSIWRMLGHICRSVQSLRRQLNSAGGGSLEEWTLFTTIFRIECDVAVAFGRPPQIIEVETPAKFNCTLEGPQRLPSLLYELSRWKHRLLISLSTPLASHYLVERRLFGCRDALNAWLPKWKIAVMSLRYESPPSENINNGNYQSSLEAYGTFYHCEAMILYHQVAPEAVLLTEAVAAAGTMIRCFSTLYLLRCAVTDIKNPLQASIPVNHPITWMMVHALCIAGTFLASNLANRQELPPSDLNWGDVELCISLLSALEDVHEYAAKGLSGSLSVLLQGYRDTTLVR</sequence>